<comment type="caution">
    <text evidence="2">The sequence shown here is derived from an EMBL/GenBank/DDBJ whole genome shotgun (WGS) entry which is preliminary data.</text>
</comment>
<gene>
    <name evidence="2" type="ORF">ANCCAN_05539</name>
</gene>
<evidence type="ECO:0000256" key="1">
    <source>
        <dbReference type="SAM" id="SignalP"/>
    </source>
</evidence>
<dbReference type="Proteomes" id="UP000252519">
    <property type="component" value="Unassembled WGS sequence"/>
</dbReference>
<reference evidence="2 3" key="1">
    <citation type="submission" date="2014-10" db="EMBL/GenBank/DDBJ databases">
        <title>Draft genome of the hookworm Ancylostoma caninum.</title>
        <authorList>
            <person name="Mitreva M."/>
        </authorList>
    </citation>
    <scope>NUCLEOTIDE SEQUENCE [LARGE SCALE GENOMIC DNA]</scope>
    <source>
        <strain evidence="2 3">Baltimore</strain>
    </source>
</reference>
<keyword evidence="1" id="KW-0732">Signal</keyword>
<sequence>MKFLGALLILIVCLASFASSTSIREKRQWGRYPPPPYRPRPFGPRRPAVVVQKTVVYRG</sequence>
<dbReference type="AlphaFoldDB" id="A0A368GVK9"/>
<feature type="chain" id="PRO_5017074522" evidence="1">
    <location>
        <begin position="21"/>
        <end position="59"/>
    </location>
</feature>
<proteinExistence type="predicted"/>
<evidence type="ECO:0000313" key="2">
    <source>
        <dbReference type="EMBL" id="RCN48391.1"/>
    </source>
</evidence>
<organism evidence="2 3">
    <name type="scientific">Ancylostoma caninum</name>
    <name type="common">Dog hookworm</name>
    <dbReference type="NCBI Taxonomy" id="29170"/>
    <lineage>
        <taxon>Eukaryota</taxon>
        <taxon>Metazoa</taxon>
        <taxon>Ecdysozoa</taxon>
        <taxon>Nematoda</taxon>
        <taxon>Chromadorea</taxon>
        <taxon>Rhabditida</taxon>
        <taxon>Rhabditina</taxon>
        <taxon>Rhabditomorpha</taxon>
        <taxon>Strongyloidea</taxon>
        <taxon>Ancylostomatidae</taxon>
        <taxon>Ancylostomatinae</taxon>
        <taxon>Ancylostoma</taxon>
    </lineage>
</organism>
<name>A0A368GVK9_ANCCA</name>
<accession>A0A368GVK9</accession>
<keyword evidence="3" id="KW-1185">Reference proteome</keyword>
<evidence type="ECO:0000313" key="3">
    <source>
        <dbReference type="Proteomes" id="UP000252519"/>
    </source>
</evidence>
<protein>
    <submittedName>
        <fullName evidence="2">Uncharacterized protein</fullName>
    </submittedName>
</protein>
<feature type="signal peptide" evidence="1">
    <location>
        <begin position="1"/>
        <end position="20"/>
    </location>
</feature>
<dbReference type="EMBL" id="JOJR01000047">
    <property type="protein sequence ID" value="RCN48391.1"/>
    <property type="molecule type" value="Genomic_DNA"/>
</dbReference>